<dbReference type="Proteomes" id="UP000268829">
    <property type="component" value="Unassembled WGS sequence"/>
</dbReference>
<evidence type="ECO:0000256" key="5">
    <source>
        <dbReference type="SAM" id="Phobius"/>
    </source>
</evidence>
<evidence type="ECO:0000313" key="6">
    <source>
        <dbReference type="EMBL" id="RNB56871.1"/>
    </source>
</evidence>
<evidence type="ECO:0000256" key="3">
    <source>
        <dbReference type="ARBA" id="ARBA00022989"/>
    </source>
</evidence>
<name>A0A3M8B084_9BACL</name>
<evidence type="ECO:0000256" key="1">
    <source>
        <dbReference type="ARBA" id="ARBA00004141"/>
    </source>
</evidence>
<dbReference type="InterPro" id="IPR003339">
    <property type="entry name" value="ABC/ECF_trnsptr_transmembrane"/>
</dbReference>
<feature type="transmembrane region" description="Helical" evidence="5">
    <location>
        <begin position="205"/>
        <end position="225"/>
    </location>
</feature>
<comment type="caution">
    <text evidence="6">The sequence shown here is derived from an EMBL/GenBank/DDBJ whole genome shotgun (WGS) entry which is preliminary data.</text>
</comment>
<dbReference type="Pfam" id="PF02361">
    <property type="entry name" value="CbiQ"/>
    <property type="match status" value="1"/>
</dbReference>
<evidence type="ECO:0000313" key="7">
    <source>
        <dbReference type="Proteomes" id="UP000268829"/>
    </source>
</evidence>
<dbReference type="EMBL" id="RHHS01000027">
    <property type="protein sequence ID" value="RNB56871.1"/>
    <property type="molecule type" value="Genomic_DNA"/>
</dbReference>
<accession>A0A3M8B084</accession>
<feature type="transmembrane region" description="Helical" evidence="5">
    <location>
        <begin position="114"/>
        <end position="132"/>
    </location>
</feature>
<dbReference type="RefSeq" id="WP_122904835.1">
    <property type="nucleotide sequence ID" value="NZ_CP154342.1"/>
</dbReference>
<evidence type="ECO:0000256" key="4">
    <source>
        <dbReference type="ARBA" id="ARBA00023136"/>
    </source>
</evidence>
<organism evidence="6 7">
    <name type="scientific">Brevibacillus gelatini</name>
    <dbReference type="NCBI Taxonomy" id="1655277"/>
    <lineage>
        <taxon>Bacteria</taxon>
        <taxon>Bacillati</taxon>
        <taxon>Bacillota</taxon>
        <taxon>Bacilli</taxon>
        <taxon>Bacillales</taxon>
        <taxon>Paenibacillaceae</taxon>
        <taxon>Brevibacillus</taxon>
    </lineage>
</organism>
<proteinExistence type="predicted"/>
<dbReference type="GO" id="GO:0005886">
    <property type="term" value="C:plasma membrane"/>
    <property type="evidence" value="ECO:0007669"/>
    <property type="project" value="TreeGrafter"/>
</dbReference>
<feature type="transmembrane region" description="Helical" evidence="5">
    <location>
        <begin position="49"/>
        <end position="66"/>
    </location>
</feature>
<dbReference type="PANTHER" id="PTHR33514:SF13">
    <property type="entry name" value="PROTEIN ABCI12, CHLOROPLASTIC"/>
    <property type="match status" value="1"/>
</dbReference>
<protein>
    <submittedName>
        <fullName evidence="6">Energy-coupling factor transporter transmembrane protein EcfT</fullName>
    </submittedName>
</protein>
<sequence>MRQPGPKTHLLVLLLASILTILIKDDLQVHMMLALSVVYLVLNRLSRKVLPFLLVYVLSLAVSFAMPETLGTMKLVFYSFARMMPLVMIGATLMYSPPGSIMCVLERMSVPRPITVMICILIRFFPVVLLEMKAIRDGIRARGIFPHWYSALLHPAMAYECFFMPLVVRCLKLSAELASSAELRGIESDCARTSIHAFHFRTADAVALVIYIVAAAAIYGAGGMIA</sequence>
<evidence type="ECO:0000256" key="2">
    <source>
        <dbReference type="ARBA" id="ARBA00022692"/>
    </source>
</evidence>
<keyword evidence="2 5" id="KW-0812">Transmembrane</keyword>
<dbReference type="PANTHER" id="PTHR33514">
    <property type="entry name" value="PROTEIN ABCI12, CHLOROPLASTIC"/>
    <property type="match status" value="1"/>
</dbReference>
<gene>
    <name evidence="6" type="ORF">EDM57_11130</name>
</gene>
<reference evidence="6 7" key="1">
    <citation type="submission" date="2018-10" db="EMBL/GenBank/DDBJ databases">
        <title>Phylogenomics of Brevibacillus.</title>
        <authorList>
            <person name="Dunlap C."/>
        </authorList>
    </citation>
    <scope>NUCLEOTIDE SEQUENCE [LARGE SCALE GENOMIC DNA]</scope>
    <source>
        <strain evidence="6 7">DSM 100115</strain>
    </source>
</reference>
<dbReference type="OrthoDB" id="3730291at2"/>
<dbReference type="AlphaFoldDB" id="A0A3M8B084"/>
<dbReference type="CDD" id="cd16914">
    <property type="entry name" value="EcfT"/>
    <property type="match status" value="1"/>
</dbReference>
<keyword evidence="3 5" id="KW-1133">Transmembrane helix</keyword>
<keyword evidence="4 5" id="KW-0472">Membrane</keyword>
<comment type="subcellular location">
    <subcellularLocation>
        <location evidence="1">Membrane</location>
        <topology evidence="1">Multi-pass membrane protein</topology>
    </subcellularLocation>
</comment>
<keyword evidence="7" id="KW-1185">Reference proteome</keyword>
<feature type="transmembrane region" description="Helical" evidence="5">
    <location>
        <begin position="75"/>
        <end position="94"/>
    </location>
</feature>